<organism evidence="2 3">
    <name type="scientific">Kingdonia uniflora</name>
    <dbReference type="NCBI Taxonomy" id="39325"/>
    <lineage>
        <taxon>Eukaryota</taxon>
        <taxon>Viridiplantae</taxon>
        <taxon>Streptophyta</taxon>
        <taxon>Embryophyta</taxon>
        <taxon>Tracheophyta</taxon>
        <taxon>Spermatophyta</taxon>
        <taxon>Magnoliopsida</taxon>
        <taxon>Ranunculales</taxon>
        <taxon>Circaeasteraceae</taxon>
        <taxon>Kingdonia</taxon>
    </lineage>
</organism>
<dbReference type="PANTHER" id="PTHR21243">
    <property type="entry name" value="PROTEIN SCAI"/>
    <property type="match status" value="1"/>
</dbReference>
<evidence type="ECO:0000313" key="3">
    <source>
        <dbReference type="Proteomes" id="UP000541444"/>
    </source>
</evidence>
<dbReference type="GO" id="GO:0006351">
    <property type="term" value="P:DNA-templated transcription"/>
    <property type="evidence" value="ECO:0007669"/>
    <property type="project" value="InterPro"/>
</dbReference>
<reference evidence="2 3" key="1">
    <citation type="journal article" date="2020" name="IScience">
        <title>Genome Sequencing of the Endangered Kingdonia uniflora (Circaeasteraceae, Ranunculales) Reveals Potential Mechanisms of Evolutionary Specialization.</title>
        <authorList>
            <person name="Sun Y."/>
            <person name="Deng T."/>
            <person name="Zhang A."/>
            <person name="Moore M.J."/>
            <person name="Landis J.B."/>
            <person name="Lin N."/>
            <person name="Zhang H."/>
            <person name="Zhang X."/>
            <person name="Huang J."/>
            <person name="Zhang X."/>
            <person name="Sun H."/>
            <person name="Wang H."/>
        </authorList>
    </citation>
    <scope>NUCLEOTIDE SEQUENCE [LARGE SCALE GENOMIC DNA]</scope>
    <source>
        <strain evidence="2">TB1705</strain>
        <tissue evidence="2">Leaf</tissue>
    </source>
</reference>
<dbReference type="Pfam" id="PF12070">
    <property type="entry name" value="SCAI"/>
    <property type="match status" value="2"/>
</dbReference>
<keyword evidence="3" id="KW-1185">Reference proteome</keyword>
<name>A0A7J7L7J4_9MAGN</name>
<dbReference type="AlphaFoldDB" id="A0A7J7L7J4"/>
<dbReference type="EMBL" id="JACGCM010002568">
    <property type="protein sequence ID" value="KAF6138597.1"/>
    <property type="molecule type" value="Genomic_DNA"/>
</dbReference>
<dbReference type="InterPro" id="IPR022709">
    <property type="entry name" value="SCAI"/>
</dbReference>
<comment type="caution">
    <text evidence="2">The sequence shown here is derived from an EMBL/GenBank/DDBJ whole genome shotgun (WGS) entry which is preliminary data.</text>
</comment>
<protein>
    <recommendedName>
        <fullName evidence="4">Protein SCAI</fullName>
    </recommendedName>
</protein>
<feature type="compositionally biased region" description="Basic and acidic residues" evidence="1">
    <location>
        <begin position="704"/>
        <end position="717"/>
    </location>
</feature>
<evidence type="ECO:0000256" key="1">
    <source>
        <dbReference type="SAM" id="MobiDB-lite"/>
    </source>
</evidence>
<accession>A0A7J7L7J4</accession>
<proteinExistence type="predicted"/>
<dbReference type="OrthoDB" id="525027at2759"/>
<evidence type="ECO:0008006" key="4">
    <source>
        <dbReference type="Google" id="ProtNLM"/>
    </source>
</evidence>
<gene>
    <name evidence="2" type="ORF">GIB67_032491</name>
</gene>
<feature type="region of interest" description="Disordered" evidence="1">
    <location>
        <begin position="693"/>
        <end position="717"/>
    </location>
</feature>
<evidence type="ECO:0000313" key="2">
    <source>
        <dbReference type="EMBL" id="KAF6138597.1"/>
    </source>
</evidence>
<dbReference type="Proteomes" id="UP000541444">
    <property type="component" value="Unassembled WGS sequence"/>
</dbReference>
<dbReference type="GO" id="GO:0003714">
    <property type="term" value="F:transcription corepressor activity"/>
    <property type="evidence" value="ECO:0007669"/>
    <property type="project" value="InterPro"/>
</dbReference>
<sequence length="717" mass="81260">MEEQITHKSPIYEEFCSLVNKADKKFTRIKNLPYHGRARYESCFHKAFDVYTKLWKLQQEKRSELMEAGLKRWVVGEIASRIAQLYYGQYIRTSDANYLSDSQMFYKAILDRGYFKEGYLQNCELSSKQLKCLARSLIVCLVSNRRDIMVYTLNQLKLFLAECKQSLQLCCKSHSLVNWEGRSLWKLVSVRLSDADAVKGVEVTAQKKILRLTTVTGDDGDESLLVVAADGPRHDRGWVFDSGTTLHGADYNNWKRVVKEIDKFLKVDTDFMNLRPLRYSPILDTSPNSLPEVVSFVGKRGLKLQEAILSSYHQNEVKLTDLTVDTFRMLQCLEWEPSGVLYKPKRWNRNGAKSNDIGILQQMEDLTLLDLTLPPNLRKAILYRPTATYIIAVLATMCVELPPDGVLLVYLSASGKVGNPSPLPSHSGNPTERTVGNFQVHDMASKARYSFSSYQHDIPTTSYGQIQGAQENNLADCLWMGPHENGGLNCIYPSDIIPFTRRPIFLVIDSDNSQTFKAIHGQEKGEPSVMLLSPITPISNVGSAIDFARPQRGSQFTMFLTTPLQAFCYLLGYTESTIKMDVYNKAQKLLTSLLKEWGLILATSETLNPVWAQVLCDPFLWRLIVRFIFCRAVIALYALTYNNKELLPDCLPQLPLSVDPMSTTSQTAIMRIANIFDATNHFKFSDGIKLPETDEEASISPNTTDEHFDTADEHFVN</sequence>